<keyword evidence="1" id="KW-1133">Transmembrane helix</keyword>
<keyword evidence="1" id="KW-0812">Transmembrane</keyword>
<keyword evidence="1" id="KW-0472">Membrane</keyword>
<evidence type="ECO:0000256" key="1">
    <source>
        <dbReference type="SAM" id="Phobius"/>
    </source>
</evidence>
<feature type="transmembrane region" description="Helical" evidence="1">
    <location>
        <begin position="49"/>
        <end position="68"/>
    </location>
</feature>
<sequence>MNSDGERRWLRKVVTMTGKGKSLWMPEQVKLLADGGGRGGDNLFEANMAMLQLVAVLMVVAATALFVYC</sequence>
<dbReference type="EMBL" id="JAYWIO010000001">
    <property type="protein sequence ID" value="KAK7290394.1"/>
    <property type="molecule type" value="Genomic_DNA"/>
</dbReference>
<evidence type="ECO:0000313" key="2">
    <source>
        <dbReference type="EMBL" id="KAK7290394.1"/>
    </source>
</evidence>
<gene>
    <name evidence="2" type="ORF">RIF29_04790</name>
</gene>
<reference evidence="2 3" key="1">
    <citation type="submission" date="2024-01" db="EMBL/GenBank/DDBJ databases">
        <title>The genomes of 5 underutilized Papilionoideae crops provide insights into root nodulation and disease resistanc.</title>
        <authorList>
            <person name="Yuan L."/>
        </authorList>
    </citation>
    <scope>NUCLEOTIDE SEQUENCE [LARGE SCALE GENOMIC DNA]</scope>
    <source>
        <strain evidence="2">ZHUSHIDOU_FW_LH</strain>
        <tissue evidence="2">Leaf</tissue>
    </source>
</reference>
<proteinExistence type="predicted"/>
<dbReference type="AlphaFoldDB" id="A0AAN9J3V7"/>
<dbReference type="Proteomes" id="UP001372338">
    <property type="component" value="Unassembled WGS sequence"/>
</dbReference>
<protein>
    <submittedName>
        <fullName evidence="2">Uncharacterized protein</fullName>
    </submittedName>
</protein>
<accession>A0AAN9J3V7</accession>
<name>A0AAN9J3V7_CROPI</name>
<comment type="caution">
    <text evidence="2">The sequence shown here is derived from an EMBL/GenBank/DDBJ whole genome shotgun (WGS) entry which is preliminary data.</text>
</comment>
<keyword evidence="3" id="KW-1185">Reference proteome</keyword>
<evidence type="ECO:0000313" key="3">
    <source>
        <dbReference type="Proteomes" id="UP001372338"/>
    </source>
</evidence>
<organism evidence="2 3">
    <name type="scientific">Crotalaria pallida</name>
    <name type="common">Smooth rattlebox</name>
    <name type="synonym">Crotalaria striata</name>
    <dbReference type="NCBI Taxonomy" id="3830"/>
    <lineage>
        <taxon>Eukaryota</taxon>
        <taxon>Viridiplantae</taxon>
        <taxon>Streptophyta</taxon>
        <taxon>Embryophyta</taxon>
        <taxon>Tracheophyta</taxon>
        <taxon>Spermatophyta</taxon>
        <taxon>Magnoliopsida</taxon>
        <taxon>eudicotyledons</taxon>
        <taxon>Gunneridae</taxon>
        <taxon>Pentapetalae</taxon>
        <taxon>rosids</taxon>
        <taxon>fabids</taxon>
        <taxon>Fabales</taxon>
        <taxon>Fabaceae</taxon>
        <taxon>Papilionoideae</taxon>
        <taxon>50 kb inversion clade</taxon>
        <taxon>genistoids sensu lato</taxon>
        <taxon>core genistoids</taxon>
        <taxon>Crotalarieae</taxon>
        <taxon>Crotalaria</taxon>
    </lineage>
</organism>